<dbReference type="AlphaFoldDB" id="A0A921DQW7"/>
<feature type="region of interest" description="Disordered" evidence="4">
    <location>
        <begin position="43"/>
        <end position="86"/>
    </location>
</feature>
<feature type="domain" description="TNase-like" evidence="5">
    <location>
        <begin position="83"/>
        <end position="213"/>
    </location>
</feature>
<evidence type="ECO:0000256" key="3">
    <source>
        <dbReference type="ARBA" id="ARBA00022801"/>
    </source>
</evidence>
<dbReference type="Gene3D" id="2.40.50.90">
    <property type="match status" value="1"/>
</dbReference>
<keyword evidence="1" id="KW-0540">Nuclease</keyword>
<dbReference type="EMBL" id="DYZA01000094">
    <property type="protein sequence ID" value="HJD96979.1"/>
    <property type="molecule type" value="Genomic_DNA"/>
</dbReference>
<dbReference type="PANTHER" id="PTHR12302:SF3">
    <property type="entry name" value="SERINE_THREONINE-PROTEIN KINASE 31"/>
    <property type="match status" value="1"/>
</dbReference>
<feature type="region of interest" description="Disordered" evidence="4">
    <location>
        <begin position="210"/>
        <end position="229"/>
    </location>
</feature>
<comment type="caution">
    <text evidence="6">The sequence shown here is derived from an EMBL/GenBank/DDBJ whole genome shotgun (WGS) entry which is preliminary data.</text>
</comment>
<dbReference type="RefSeq" id="WP_304121673.1">
    <property type="nucleotide sequence ID" value="NZ_DYZA01000094.1"/>
</dbReference>
<sequence length="229" mass="26249">MKKRKKIFSRKSRKPGLYSLELAILCALLMAAAYVGNMNRPAPAGQAPVAQRKEAPVKTSPSAQGKETKQRAEDTSRASSVADGKTYRLSRASDGDSFELKDENNRKVRVRLYGIDAPESNQRFGRESREHLQSLMKGRNLRLKTMYLDNYQRSVAVVYLSDKDGIDELSINQRQVQAGMAWVYDYFCTSDFCNTWKLEEAMAQKQKIGLWKDPSPTPPWQWRRSHPRR</sequence>
<protein>
    <submittedName>
        <fullName evidence="6">Thermonuclease family protein</fullName>
    </submittedName>
</protein>
<dbReference type="SUPFAM" id="SSF50199">
    <property type="entry name" value="Staphylococcal nuclease"/>
    <property type="match status" value="1"/>
</dbReference>
<evidence type="ECO:0000256" key="2">
    <source>
        <dbReference type="ARBA" id="ARBA00022759"/>
    </source>
</evidence>
<dbReference type="GO" id="GO:0016787">
    <property type="term" value="F:hydrolase activity"/>
    <property type="evidence" value="ECO:0007669"/>
    <property type="project" value="UniProtKB-KW"/>
</dbReference>
<proteinExistence type="predicted"/>
<name>A0A921DQW7_9BACT</name>
<reference evidence="6" key="1">
    <citation type="journal article" date="2021" name="PeerJ">
        <title>Extensive microbial diversity within the chicken gut microbiome revealed by metagenomics and culture.</title>
        <authorList>
            <person name="Gilroy R."/>
            <person name="Ravi A."/>
            <person name="Getino M."/>
            <person name="Pursley I."/>
            <person name="Horton D.L."/>
            <person name="Alikhan N.F."/>
            <person name="Baker D."/>
            <person name="Gharbi K."/>
            <person name="Hall N."/>
            <person name="Watson M."/>
            <person name="Adriaenssens E.M."/>
            <person name="Foster-Nyarko E."/>
            <person name="Jarju S."/>
            <person name="Secka A."/>
            <person name="Antonio M."/>
            <person name="Oren A."/>
            <person name="Chaudhuri R.R."/>
            <person name="La Ragione R."/>
            <person name="Hildebrand F."/>
            <person name="Pallen M.J."/>
        </authorList>
    </citation>
    <scope>NUCLEOTIDE SEQUENCE</scope>
    <source>
        <strain evidence="6">ChiGjej2B2-19336</strain>
    </source>
</reference>
<evidence type="ECO:0000256" key="4">
    <source>
        <dbReference type="SAM" id="MobiDB-lite"/>
    </source>
</evidence>
<evidence type="ECO:0000313" key="6">
    <source>
        <dbReference type="EMBL" id="HJD96979.1"/>
    </source>
</evidence>
<dbReference type="Proteomes" id="UP000698963">
    <property type="component" value="Unassembled WGS sequence"/>
</dbReference>
<dbReference type="InterPro" id="IPR035437">
    <property type="entry name" value="SNase_OB-fold_sf"/>
</dbReference>
<evidence type="ECO:0000259" key="5">
    <source>
        <dbReference type="PROSITE" id="PS50830"/>
    </source>
</evidence>
<dbReference type="SMART" id="SM00318">
    <property type="entry name" value="SNc"/>
    <property type="match status" value="1"/>
</dbReference>
<reference evidence="6" key="2">
    <citation type="submission" date="2021-09" db="EMBL/GenBank/DDBJ databases">
        <authorList>
            <person name="Gilroy R."/>
        </authorList>
    </citation>
    <scope>NUCLEOTIDE SEQUENCE</scope>
    <source>
        <strain evidence="6">ChiGjej2B2-19336</strain>
    </source>
</reference>
<organism evidence="6 7">
    <name type="scientific">Mailhella massiliensis</name>
    <dbReference type="NCBI Taxonomy" id="1903261"/>
    <lineage>
        <taxon>Bacteria</taxon>
        <taxon>Pseudomonadati</taxon>
        <taxon>Thermodesulfobacteriota</taxon>
        <taxon>Desulfovibrionia</taxon>
        <taxon>Desulfovibrionales</taxon>
        <taxon>Desulfovibrionaceae</taxon>
        <taxon>Mailhella</taxon>
    </lineage>
</organism>
<dbReference type="PANTHER" id="PTHR12302">
    <property type="entry name" value="EBNA2 BINDING PROTEIN P100"/>
    <property type="match status" value="1"/>
</dbReference>
<accession>A0A921DQW7</accession>
<keyword evidence="3" id="KW-0378">Hydrolase</keyword>
<dbReference type="Pfam" id="PF00565">
    <property type="entry name" value="SNase"/>
    <property type="match status" value="1"/>
</dbReference>
<feature type="compositionally biased region" description="Basic and acidic residues" evidence="4">
    <location>
        <begin position="66"/>
        <end position="76"/>
    </location>
</feature>
<dbReference type="PROSITE" id="PS50830">
    <property type="entry name" value="TNASE_3"/>
    <property type="match status" value="1"/>
</dbReference>
<keyword evidence="2" id="KW-0255">Endonuclease</keyword>
<evidence type="ECO:0000313" key="7">
    <source>
        <dbReference type="Proteomes" id="UP000698963"/>
    </source>
</evidence>
<evidence type="ECO:0000256" key="1">
    <source>
        <dbReference type="ARBA" id="ARBA00022722"/>
    </source>
</evidence>
<gene>
    <name evidence="6" type="ORF">K8W16_04975</name>
</gene>
<dbReference type="InterPro" id="IPR016071">
    <property type="entry name" value="Staphylococal_nuclease_OB-fold"/>
</dbReference>
<dbReference type="GO" id="GO:0004519">
    <property type="term" value="F:endonuclease activity"/>
    <property type="evidence" value="ECO:0007669"/>
    <property type="project" value="UniProtKB-KW"/>
</dbReference>